<name>C6W755_DYAFD</name>
<dbReference type="Proteomes" id="UP000002011">
    <property type="component" value="Chromosome"/>
</dbReference>
<reference evidence="1 2" key="1">
    <citation type="journal article" date="2009" name="Stand. Genomic Sci.">
        <title>Complete genome sequence of Dyadobacter fermentans type strain (NS114).</title>
        <authorList>
            <person name="Lang E."/>
            <person name="Lapidus A."/>
            <person name="Chertkov O."/>
            <person name="Brettin T."/>
            <person name="Detter J.C."/>
            <person name="Han C."/>
            <person name="Copeland A."/>
            <person name="Glavina Del Rio T."/>
            <person name="Nolan M."/>
            <person name="Chen F."/>
            <person name="Lucas S."/>
            <person name="Tice H."/>
            <person name="Cheng J.F."/>
            <person name="Land M."/>
            <person name="Hauser L."/>
            <person name="Chang Y.J."/>
            <person name="Jeffries C.D."/>
            <person name="Kopitz M."/>
            <person name="Bruce D."/>
            <person name="Goodwin L."/>
            <person name="Pitluck S."/>
            <person name="Ovchinnikova G."/>
            <person name="Pati A."/>
            <person name="Ivanova N."/>
            <person name="Mavrommatis K."/>
            <person name="Chen A."/>
            <person name="Palaniappan K."/>
            <person name="Chain P."/>
            <person name="Bristow J."/>
            <person name="Eisen J.A."/>
            <person name="Markowitz V."/>
            <person name="Hugenholtz P."/>
            <person name="Goker M."/>
            <person name="Rohde M."/>
            <person name="Kyrpides N.C."/>
            <person name="Klenk H.P."/>
        </authorList>
    </citation>
    <scope>NUCLEOTIDE SEQUENCE [LARGE SCALE GENOMIC DNA]</scope>
    <source>
        <strain evidence="2">ATCC 700827 / DSM 18053 / CIP 107007 / KCTC 52180 / NS114</strain>
    </source>
</reference>
<dbReference type="AlphaFoldDB" id="C6W755"/>
<accession>C6W755</accession>
<evidence type="ECO:0000313" key="2">
    <source>
        <dbReference type="Proteomes" id="UP000002011"/>
    </source>
</evidence>
<dbReference type="KEGG" id="dfe:Dfer_1417"/>
<evidence type="ECO:0000313" key="1">
    <source>
        <dbReference type="EMBL" id="ACT92664.1"/>
    </source>
</evidence>
<proteinExistence type="predicted"/>
<keyword evidence="2" id="KW-1185">Reference proteome</keyword>
<protein>
    <submittedName>
        <fullName evidence="1">Uncharacterized protein</fullName>
    </submittedName>
</protein>
<organism evidence="1 2">
    <name type="scientific">Dyadobacter fermentans (strain ATCC 700827 / DSM 18053 / CIP 107007 / KCTC 52180 / NS114)</name>
    <dbReference type="NCBI Taxonomy" id="471854"/>
    <lineage>
        <taxon>Bacteria</taxon>
        <taxon>Pseudomonadati</taxon>
        <taxon>Bacteroidota</taxon>
        <taxon>Cytophagia</taxon>
        <taxon>Cytophagales</taxon>
        <taxon>Spirosomataceae</taxon>
        <taxon>Dyadobacter</taxon>
    </lineage>
</organism>
<dbReference type="EMBL" id="CP001619">
    <property type="protein sequence ID" value="ACT92664.1"/>
    <property type="molecule type" value="Genomic_DNA"/>
</dbReference>
<sequence length="49" mass="5700">MIDFKKMDEKDFVFLDKKLSDKEQKAFSEFLKSQKSSSSKSAAVRTVHQ</sequence>
<gene>
    <name evidence="1" type="ordered locus">Dfer_1417</name>
</gene>
<dbReference type="HOGENOM" id="CLU_3135010_0_0_10"/>
<dbReference type="RefSeq" id="WP_015810918.1">
    <property type="nucleotide sequence ID" value="NC_013037.1"/>
</dbReference>